<evidence type="ECO:0000256" key="10">
    <source>
        <dbReference type="ARBA" id="ARBA00023186"/>
    </source>
</evidence>
<comment type="subunit">
    <text evidence="3">Monomer.</text>
</comment>
<evidence type="ECO:0000256" key="6">
    <source>
        <dbReference type="ARBA" id="ARBA00022729"/>
    </source>
</evidence>
<dbReference type="RefSeq" id="WP_235313842.1">
    <property type="nucleotide sequence ID" value="NZ_JAKGAS010000010.1"/>
</dbReference>
<dbReference type="NCBIfam" id="TIGR00548">
    <property type="entry name" value="lolB"/>
    <property type="match status" value="1"/>
</dbReference>
<evidence type="ECO:0000256" key="1">
    <source>
        <dbReference type="ARBA" id="ARBA00004459"/>
    </source>
</evidence>
<keyword evidence="11" id="KW-0998">Cell outer membrane</keyword>
<name>A0ABS9DBK6_9ALTE</name>
<evidence type="ECO:0000313" key="14">
    <source>
        <dbReference type="EMBL" id="MCF2949740.1"/>
    </source>
</evidence>
<keyword evidence="5" id="KW-0813">Transport</keyword>
<evidence type="ECO:0000256" key="2">
    <source>
        <dbReference type="ARBA" id="ARBA00009696"/>
    </source>
</evidence>
<evidence type="ECO:0000256" key="12">
    <source>
        <dbReference type="ARBA" id="ARBA00023288"/>
    </source>
</evidence>
<keyword evidence="7" id="KW-0653">Protein transport</keyword>
<keyword evidence="8" id="KW-0472">Membrane</keyword>
<feature type="signal peptide" evidence="13">
    <location>
        <begin position="1"/>
        <end position="31"/>
    </location>
</feature>
<keyword evidence="10" id="KW-0143">Chaperone</keyword>
<evidence type="ECO:0000256" key="5">
    <source>
        <dbReference type="ARBA" id="ARBA00022448"/>
    </source>
</evidence>
<dbReference type="SUPFAM" id="SSF89392">
    <property type="entry name" value="Prokaryotic lipoproteins and lipoprotein localization factors"/>
    <property type="match status" value="1"/>
</dbReference>
<dbReference type="InterPro" id="IPR004565">
    <property type="entry name" value="OM_lipoprot_LolB"/>
</dbReference>
<keyword evidence="12 14" id="KW-0449">Lipoprotein</keyword>
<gene>
    <name evidence="14" type="primary">lolB</name>
    <name evidence="14" type="ORF">L0668_16600</name>
</gene>
<evidence type="ECO:0000256" key="11">
    <source>
        <dbReference type="ARBA" id="ARBA00023237"/>
    </source>
</evidence>
<dbReference type="Proteomes" id="UP001521137">
    <property type="component" value="Unassembled WGS sequence"/>
</dbReference>
<evidence type="ECO:0000256" key="3">
    <source>
        <dbReference type="ARBA" id="ARBA00011245"/>
    </source>
</evidence>
<dbReference type="Gene3D" id="2.50.20.10">
    <property type="entry name" value="Lipoprotein localisation LolA/LolB/LppX"/>
    <property type="match status" value="1"/>
</dbReference>
<comment type="subcellular location">
    <subcellularLocation>
        <location evidence="1">Cell outer membrane</location>
        <topology evidence="1">Lipid-anchor</topology>
    </subcellularLocation>
</comment>
<dbReference type="PROSITE" id="PS51257">
    <property type="entry name" value="PROKAR_LIPOPROTEIN"/>
    <property type="match status" value="1"/>
</dbReference>
<evidence type="ECO:0000256" key="4">
    <source>
        <dbReference type="ARBA" id="ARBA00016202"/>
    </source>
</evidence>
<evidence type="ECO:0000256" key="13">
    <source>
        <dbReference type="SAM" id="SignalP"/>
    </source>
</evidence>
<comment type="caution">
    <text evidence="14">The sequence shown here is derived from an EMBL/GenBank/DDBJ whole genome shotgun (WGS) entry which is preliminary data.</text>
</comment>
<feature type="chain" id="PRO_5046309226" description="Outer-membrane lipoprotein LolB" evidence="13">
    <location>
        <begin position="32"/>
        <end position="209"/>
    </location>
</feature>
<dbReference type="InterPro" id="IPR029046">
    <property type="entry name" value="LolA/LolB/LppX"/>
</dbReference>
<evidence type="ECO:0000256" key="7">
    <source>
        <dbReference type="ARBA" id="ARBA00022927"/>
    </source>
</evidence>
<dbReference type="Pfam" id="PF03550">
    <property type="entry name" value="LolB"/>
    <property type="match status" value="1"/>
</dbReference>
<keyword evidence="6 13" id="KW-0732">Signal</keyword>
<proteinExistence type="inferred from homology"/>
<keyword evidence="9" id="KW-0564">Palmitate</keyword>
<accession>A0ABS9DBK6</accession>
<dbReference type="CDD" id="cd16326">
    <property type="entry name" value="LolB"/>
    <property type="match status" value="1"/>
</dbReference>
<evidence type="ECO:0000313" key="15">
    <source>
        <dbReference type="Proteomes" id="UP001521137"/>
    </source>
</evidence>
<comment type="similarity">
    <text evidence="2">Belongs to the LolB family.</text>
</comment>
<sequence length="209" mass="24320">MNNSRSKLYLTRLYVPRLSVFCLTLVLFACAQTPIPQAQLNSVQHQKSLSEFKNWQIKGRLGFKSPNKKQSANFSWQQKQSEYKLNLTSVIGTSILKMYGDKNQVTLEADDEVHQDSNASFLIWRMTGWQIPVEQFPIWIKGQITQNADFINAEQGWVTQIQPNCDQCEDWLINYDNYKLVGDTWLPHTITFLNRSNNNQLLIRVNSWS</sequence>
<evidence type="ECO:0000256" key="8">
    <source>
        <dbReference type="ARBA" id="ARBA00023136"/>
    </source>
</evidence>
<protein>
    <recommendedName>
        <fullName evidence="4">Outer-membrane lipoprotein LolB</fullName>
    </recommendedName>
</protein>
<organism evidence="14 15">
    <name type="scientific">Paraglaciecola algarum</name>
    <dbReference type="NCBI Taxonomy" id="3050085"/>
    <lineage>
        <taxon>Bacteria</taxon>
        <taxon>Pseudomonadati</taxon>
        <taxon>Pseudomonadota</taxon>
        <taxon>Gammaproteobacteria</taxon>
        <taxon>Alteromonadales</taxon>
        <taxon>Alteromonadaceae</taxon>
        <taxon>Paraglaciecola</taxon>
    </lineage>
</organism>
<dbReference type="EMBL" id="JAKGAS010000010">
    <property type="protein sequence ID" value="MCF2949740.1"/>
    <property type="molecule type" value="Genomic_DNA"/>
</dbReference>
<keyword evidence="15" id="KW-1185">Reference proteome</keyword>
<evidence type="ECO:0000256" key="9">
    <source>
        <dbReference type="ARBA" id="ARBA00023139"/>
    </source>
</evidence>
<reference evidence="14 15" key="1">
    <citation type="submission" date="2022-01" db="EMBL/GenBank/DDBJ databases">
        <title>Paraglaciecola sp. G1-23.</title>
        <authorList>
            <person name="Jin M.S."/>
            <person name="Han D.M."/>
            <person name="Kim H.M."/>
            <person name="Jeon C.O."/>
        </authorList>
    </citation>
    <scope>NUCLEOTIDE SEQUENCE [LARGE SCALE GENOMIC DNA]</scope>
    <source>
        <strain evidence="14 15">G1-23</strain>
    </source>
</reference>